<dbReference type="PROSITE" id="PS51158">
    <property type="entry name" value="ALPHA_KINASE"/>
    <property type="match status" value="1"/>
</dbReference>
<dbReference type="GO" id="GO:0031037">
    <property type="term" value="P:myosin II filament disassembly"/>
    <property type="evidence" value="ECO:0007669"/>
    <property type="project" value="TreeGrafter"/>
</dbReference>
<comment type="caution">
    <text evidence="8">The sequence shown here is derived from an EMBL/GenBank/DDBJ whole genome shotgun (WGS) entry which is preliminary data.</text>
</comment>
<evidence type="ECO:0000256" key="5">
    <source>
        <dbReference type="ARBA" id="ARBA00022840"/>
    </source>
</evidence>
<gene>
    <name evidence="8" type="ORF">FBEOM_7058</name>
</gene>
<dbReference type="PANTHER" id="PTHR45992">
    <property type="entry name" value="EUKARYOTIC ELONGATION FACTOR 2 KINASE-RELATED"/>
    <property type="match status" value="1"/>
</dbReference>
<name>A0A9P5DVK5_9HYPO</name>
<reference evidence="8" key="1">
    <citation type="journal article" date="2017" name="Mycologia">
        <title>Fusarium algeriense, sp. nov., a novel toxigenic crown rot pathogen of durum wheat from Algeria is nested in the Fusarium burgessii species complex.</title>
        <authorList>
            <person name="Laraba I."/>
            <person name="Keddad A."/>
            <person name="Boureghda H."/>
            <person name="Abdallah N."/>
            <person name="Vaughan M.M."/>
            <person name="Proctor R.H."/>
            <person name="Busman M."/>
            <person name="O'Donnell K."/>
        </authorList>
    </citation>
    <scope>NUCLEOTIDE SEQUENCE</scope>
    <source>
        <strain evidence="8">NRRL 25174</strain>
    </source>
</reference>
<evidence type="ECO:0000256" key="4">
    <source>
        <dbReference type="ARBA" id="ARBA00022777"/>
    </source>
</evidence>
<dbReference type="GO" id="GO:0004674">
    <property type="term" value="F:protein serine/threonine kinase activity"/>
    <property type="evidence" value="ECO:0007669"/>
    <property type="project" value="UniProtKB-KW"/>
</dbReference>
<dbReference type="Pfam" id="PF02816">
    <property type="entry name" value="Alpha_kinase"/>
    <property type="match status" value="1"/>
</dbReference>
<dbReference type="PANTHER" id="PTHR45992:SF2">
    <property type="entry name" value="EUKARYOTIC ELONGATION FACTOR 2 KINASE"/>
    <property type="match status" value="1"/>
</dbReference>
<dbReference type="GO" id="GO:0005524">
    <property type="term" value="F:ATP binding"/>
    <property type="evidence" value="ECO:0007669"/>
    <property type="project" value="UniProtKB-KW"/>
</dbReference>
<dbReference type="InterPro" id="IPR051852">
    <property type="entry name" value="Alpha-type_PK"/>
</dbReference>
<dbReference type="SMART" id="SM00811">
    <property type="entry name" value="Alpha_kinase"/>
    <property type="match status" value="1"/>
</dbReference>
<dbReference type="GO" id="GO:1903013">
    <property type="term" value="P:response to differentiation-inducing factor 1"/>
    <property type="evidence" value="ECO:0007669"/>
    <property type="project" value="TreeGrafter"/>
</dbReference>
<organism evidence="8 9">
    <name type="scientific">Fusarium beomiforme</name>
    <dbReference type="NCBI Taxonomy" id="44412"/>
    <lineage>
        <taxon>Eukaryota</taxon>
        <taxon>Fungi</taxon>
        <taxon>Dikarya</taxon>
        <taxon>Ascomycota</taxon>
        <taxon>Pezizomycotina</taxon>
        <taxon>Sordariomycetes</taxon>
        <taxon>Hypocreomycetidae</taxon>
        <taxon>Hypocreales</taxon>
        <taxon>Nectriaceae</taxon>
        <taxon>Fusarium</taxon>
        <taxon>Fusarium burgessii species complex</taxon>
    </lineage>
</organism>
<keyword evidence="3" id="KW-0547">Nucleotide-binding</keyword>
<dbReference type="Gene3D" id="3.20.200.10">
    <property type="entry name" value="MHCK/EF2 kinase"/>
    <property type="match status" value="1"/>
</dbReference>
<evidence type="ECO:0000259" key="7">
    <source>
        <dbReference type="PROSITE" id="PS51158"/>
    </source>
</evidence>
<evidence type="ECO:0000256" key="2">
    <source>
        <dbReference type="ARBA" id="ARBA00022679"/>
    </source>
</evidence>
<accession>A0A9P5DVK5</accession>
<dbReference type="Proteomes" id="UP000730481">
    <property type="component" value="Unassembled WGS sequence"/>
</dbReference>
<sequence length="416" mass="46126">MQQTRCLIHIGDAPPRGHTLHDYNEQDDRYYRTASDPNGLAPANLLSCLIGLKVSCTLLPINGTTDRMALEFGKVYSGGLSGANVKLHNKNAYNPMAEDSLVLARPKGSNEDDQHWAYLTAIVEDASVASTVTRKDVVLETAPPRWDAPGWLDKTLATNLLPIDFVTKLCLQDKFCGAKQDANLSLETFIEGECIKYNSNGIYILDDDSIPCNETAQAFSHSTFERSWGHFLVTDLQGVGNSSTDPATHTKDPEQFKLGETNLGENGFKFFFALHECKTCRELGLLTNREMLISGELTLRSTWPAMDPTGCCSNKLCHRIIRLATANKSLAYPEHNWCDSCFPQLKSTEAKLSCTTPESNHSFQVSKFYHESQDEETPTVCEDHRENDTTTETVVGGGLWDTTKSTKKGGTLGRLW</sequence>
<feature type="domain" description="Alpha-type protein kinase" evidence="7">
    <location>
        <begin position="32"/>
        <end position="291"/>
    </location>
</feature>
<reference evidence="8" key="2">
    <citation type="submission" date="2020-02" db="EMBL/GenBank/DDBJ databases">
        <title>Identification and distribution of gene clusters putatively required for synthesis of sphingolipid metabolism inhibitors in phylogenetically diverse species of the filamentous fungus Fusarium.</title>
        <authorList>
            <person name="Kim H.-S."/>
            <person name="Busman M."/>
            <person name="Brown D.W."/>
            <person name="Divon H."/>
            <person name="Uhlig S."/>
            <person name="Proctor R.H."/>
        </authorList>
    </citation>
    <scope>NUCLEOTIDE SEQUENCE</scope>
    <source>
        <strain evidence="8">NRRL 25174</strain>
    </source>
</reference>
<evidence type="ECO:0000313" key="9">
    <source>
        <dbReference type="Proteomes" id="UP000730481"/>
    </source>
</evidence>
<dbReference type="CDD" id="cd04515">
    <property type="entry name" value="Alpha_kinase"/>
    <property type="match status" value="1"/>
</dbReference>
<dbReference type="EMBL" id="PVQB02000305">
    <property type="protein sequence ID" value="KAF4339057.1"/>
    <property type="molecule type" value="Genomic_DNA"/>
</dbReference>
<dbReference type="InterPro" id="IPR011009">
    <property type="entry name" value="Kinase-like_dom_sf"/>
</dbReference>
<feature type="region of interest" description="Disordered" evidence="6">
    <location>
        <begin position="397"/>
        <end position="416"/>
    </location>
</feature>
<evidence type="ECO:0000256" key="1">
    <source>
        <dbReference type="ARBA" id="ARBA00022527"/>
    </source>
</evidence>
<keyword evidence="2" id="KW-0808">Transferase</keyword>
<keyword evidence="5" id="KW-0067">ATP-binding</keyword>
<protein>
    <submittedName>
        <fullName evidence="8">Kinase</fullName>
    </submittedName>
</protein>
<dbReference type="InterPro" id="IPR004166">
    <property type="entry name" value="a-kinase_dom"/>
</dbReference>
<evidence type="ECO:0000256" key="3">
    <source>
        <dbReference type="ARBA" id="ARBA00022741"/>
    </source>
</evidence>
<proteinExistence type="predicted"/>
<dbReference type="OrthoDB" id="301415at2759"/>
<dbReference type="SUPFAM" id="SSF56112">
    <property type="entry name" value="Protein kinase-like (PK-like)"/>
    <property type="match status" value="1"/>
</dbReference>
<evidence type="ECO:0000313" key="8">
    <source>
        <dbReference type="EMBL" id="KAF4339057.1"/>
    </source>
</evidence>
<evidence type="ECO:0000256" key="6">
    <source>
        <dbReference type="SAM" id="MobiDB-lite"/>
    </source>
</evidence>
<keyword evidence="4 8" id="KW-0418">Kinase</keyword>
<keyword evidence="9" id="KW-1185">Reference proteome</keyword>
<keyword evidence="1" id="KW-0723">Serine/threonine-protein kinase</keyword>
<dbReference type="AlphaFoldDB" id="A0A9P5DVK5"/>